<dbReference type="GO" id="GO:0009881">
    <property type="term" value="F:photoreceptor activity"/>
    <property type="evidence" value="ECO:0007669"/>
    <property type="project" value="UniProtKB-KW"/>
</dbReference>
<dbReference type="InterPro" id="IPR036890">
    <property type="entry name" value="HATPase_C_sf"/>
</dbReference>
<dbReference type="PROSITE" id="PS50113">
    <property type="entry name" value="PAC"/>
    <property type="match status" value="1"/>
</dbReference>
<dbReference type="SMART" id="SM00911">
    <property type="entry name" value="HWE_HK"/>
    <property type="match status" value="1"/>
</dbReference>
<keyword evidence="13" id="KW-0157">Chromophore</keyword>
<reference evidence="18" key="1">
    <citation type="submission" date="2021-04" db="EMBL/GenBank/DDBJ databases">
        <title>Draft genome assembly of strain Phenylobacterium sp. 20VBR1 using MiniION and Illumina platforms.</title>
        <authorList>
            <person name="Thomas F.A."/>
            <person name="Krishnan K.P."/>
            <person name="Sinha R.K."/>
        </authorList>
    </citation>
    <scope>NUCLEOTIDE SEQUENCE</scope>
    <source>
        <strain evidence="18">20VBR1</strain>
    </source>
</reference>
<dbReference type="GO" id="GO:0004673">
    <property type="term" value="F:protein histidine kinase activity"/>
    <property type="evidence" value="ECO:0007669"/>
    <property type="project" value="UniProtKB-EC"/>
</dbReference>
<keyword evidence="10" id="KW-0547">Nucleotide-binding</keyword>
<dbReference type="CDD" id="cd00130">
    <property type="entry name" value="PAS"/>
    <property type="match status" value="1"/>
</dbReference>
<evidence type="ECO:0000256" key="15">
    <source>
        <dbReference type="ARBA" id="ARBA00023170"/>
    </source>
</evidence>
<evidence type="ECO:0000256" key="12">
    <source>
        <dbReference type="ARBA" id="ARBA00022840"/>
    </source>
</evidence>
<dbReference type="SUPFAM" id="SSF55785">
    <property type="entry name" value="PYP-like sensor domain (PAS domain)"/>
    <property type="match status" value="2"/>
</dbReference>
<dbReference type="AlphaFoldDB" id="A0A941D629"/>
<dbReference type="NCBIfam" id="TIGR00229">
    <property type="entry name" value="sensory_box"/>
    <property type="match status" value="2"/>
</dbReference>
<keyword evidence="6" id="KW-0285">Flavoprotein</keyword>
<keyword evidence="7" id="KW-0288">FMN</keyword>
<evidence type="ECO:0000256" key="13">
    <source>
        <dbReference type="ARBA" id="ARBA00022991"/>
    </source>
</evidence>
<name>A0A941D629_9CAUL</name>
<comment type="catalytic activity">
    <reaction evidence="1">
        <text>ATP + protein L-histidine = ADP + protein N-phospho-L-histidine.</text>
        <dbReference type="EC" id="2.7.13.3"/>
    </reaction>
</comment>
<dbReference type="Proteomes" id="UP000622580">
    <property type="component" value="Unassembled WGS sequence"/>
</dbReference>
<evidence type="ECO:0000256" key="1">
    <source>
        <dbReference type="ARBA" id="ARBA00000085"/>
    </source>
</evidence>
<dbReference type="GO" id="GO:0005524">
    <property type="term" value="F:ATP binding"/>
    <property type="evidence" value="ECO:0007669"/>
    <property type="project" value="UniProtKB-KW"/>
</dbReference>
<dbReference type="Gene3D" id="3.30.450.20">
    <property type="entry name" value="PAS domain"/>
    <property type="match status" value="2"/>
</dbReference>
<sequence>MVKNSLTSEPPTLSQAREISELRDQLAEALETLEAIRNGEVDAVVVGGPDNRQVYTLESADRSYRQLIEQMTDGALMISQEGAVLYGNRALAEMVGAPASRLTGAQFATFVTPGSSADFARLLKNGGKAELVLTRADRAETFVAQLSLTRTDPGDGGFLCGVLTDLTSTYSQAREIAEAKSALAVEAAHRESDERYRLILEGASDYAIMATDLDERVTIWNAGARQILGWDATELIGRRFPAIWTPDDRAAGADDHERAHCLASGRSEVERWHLRKDGEPFWAHTLMMPLRKDDGRLIGFLKILRDRTEQRVADEKQSLLVNELNHRVKNTLATVQSIAAQTMRSAPSAEQGRAALEERLLALSKAHDVLTRESWEGAELSEIVAVAVSPYLGADPARIVTGGPGIRLAPGMALAIAMALQELATNAAKYGALSVPEGRLSIHWTLDADLIALRWEETGGPLVVPPLRRSFGSRLIERSLSAELGGEAAITFAPTGVICRITARLATAGKGPSGTLAWSPKGYVPVDLG</sequence>
<dbReference type="EC" id="2.7.13.3" evidence="2"/>
<keyword evidence="8" id="KW-0808">Transferase</keyword>
<keyword evidence="4" id="KW-0597">Phosphoprotein</keyword>
<dbReference type="PANTHER" id="PTHR41523:SF7">
    <property type="entry name" value="HISTIDINE KINASE"/>
    <property type="match status" value="1"/>
</dbReference>
<evidence type="ECO:0000256" key="9">
    <source>
        <dbReference type="ARBA" id="ARBA00022737"/>
    </source>
</evidence>
<dbReference type="RefSeq" id="WP_215342596.1">
    <property type="nucleotide sequence ID" value="NZ_JAGSGD010000001.1"/>
</dbReference>
<dbReference type="Gene3D" id="3.30.565.10">
    <property type="entry name" value="Histidine kinase-like ATPase, C-terminal domain"/>
    <property type="match status" value="1"/>
</dbReference>
<dbReference type="SMART" id="SM00091">
    <property type="entry name" value="PAS"/>
    <property type="match status" value="2"/>
</dbReference>
<dbReference type="Pfam" id="PF07536">
    <property type="entry name" value="HWE_HK"/>
    <property type="match status" value="1"/>
</dbReference>
<feature type="domain" description="PAS" evidence="16">
    <location>
        <begin position="60"/>
        <end position="130"/>
    </location>
</feature>
<evidence type="ECO:0000313" key="19">
    <source>
        <dbReference type="Proteomes" id="UP000622580"/>
    </source>
</evidence>
<dbReference type="InterPro" id="IPR035965">
    <property type="entry name" value="PAS-like_dom_sf"/>
</dbReference>
<dbReference type="InterPro" id="IPR000700">
    <property type="entry name" value="PAS-assoc_C"/>
</dbReference>
<keyword evidence="19" id="KW-1185">Reference proteome</keyword>
<keyword evidence="15" id="KW-0675">Receptor</keyword>
<organism evidence="18 19">
    <name type="scientific">Phenylobacterium glaciei</name>
    <dbReference type="NCBI Taxonomy" id="2803784"/>
    <lineage>
        <taxon>Bacteria</taxon>
        <taxon>Pseudomonadati</taxon>
        <taxon>Pseudomonadota</taxon>
        <taxon>Alphaproteobacteria</taxon>
        <taxon>Caulobacterales</taxon>
        <taxon>Caulobacteraceae</taxon>
        <taxon>Phenylobacterium</taxon>
    </lineage>
</organism>
<dbReference type="InterPro" id="IPR000014">
    <property type="entry name" value="PAS"/>
</dbReference>
<evidence type="ECO:0000256" key="3">
    <source>
        <dbReference type="ARBA" id="ARBA00022543"/>
    </source>
</evidence>
<gene>
    <name evidence="18" type="ORF">JKL49_18720</name>
</gene>
<evidence type="ECO:0000256" key="6">
    <source>
        <dbReference type="ARBA" id="ARBA00022630"/>
    </source>
</evidence>
<keyword evidence="12" id="KW-0067">ATP-binding</keyword>
<dbReference type="SMART" id="SM00086">
    <property type="entry name" value="PAC"/>
    <property type="match status" value="1"/>
</dbReference>
<protein>
    <recommendedName>
        <fullName evidence="2">histidine kinase</fullName>
        <ecNumber evidence="2">2.7.13.3</ecNumber>
    </recommendedName>
</protein>
<evidence type="ECO:0000256" key="4">
    <source>
        <dbReference type="ARBA" id="ARBA00022553"/>
    </source>
</evidence>
<keyword evidence="9" id="KW-0677">Repeat</keyword>
<keyword evidence="14" id="KW-0843">Virulence</keyword>
<evidence type="ECO:0000256" key="2">
    <source>
        <dbReference type="ARBA" id="ARBA00012438"/>
    </source>
</evidence>
<dbReference type="InterPro" id="IPR013767">
    <property type="entry name" value="PAS_fold"/>
</dbReference>
<evidence type="ECO:0000256" key="10">
    <source>
        <dbReference type="ARBA" id="ARBA00022741"/>
    </source>
</evidence>
<evidence type="ECO:0000259" key="17">
    <source>
        <dbReference type="PROSITE" id="PS50113"/>
    </source>
</evidence>
<dbReference type="InterPro" id="IPR011102">
    <property type="entry name" value="Sig_transdc_His_kinase_HWE"/>
</dbReference>
<evidence type="ECO:0000256" key="8">
    <source>
        <dbReference type="ARBA" id="ARBA00022679"/>
    </source>
</evidence>
<dbReference type="PROSITE" id="PS50112">
    <property type="entry name" value="PAS"/>
    <property type="match status" value="2"/>
</dbReference>
<evidence type="ECO:0000256" key="5">
    <source>
        <dbReference type="ARBA" id="ARBA00022606"/>
    </source>
</evidence>
<dbReference type="Pfam" id="PF00989">
    <property type="entry name" value="PAS"/>
    <property type="match status" value="2"/>
</dbReference>
<feature type="domain" description="PAS" evidence="16">
    <location>
        <begin position="192"/>
        <end position="249"/>
    </location>
</feature>
<dbReference type="PANTHER" id="PTHR41523">
    <property type="entry name" value="TWO-COMPONENT SYSTEM SENSOR PROTEIN"/>
    <property type="match status" value="1"/>
</dbReference>
<evidence type="ECO:0000256" key="7">
    <source>
        <dbReference type="ARBA" id="ARBA00022643"/>
    </source>
</evidence>
<accession>A0A941D629</accession>
<dbReference type="GO" id="GO:0006355">
    <property type="term" value="P:regulation of DNA-templated transcription"/>
    <property type="evidence" value="ECO:0007669"/>
    <property type="project" value="InterPro"/>
</dbReference>
<dbReference type="InterPro" id="IPR001610">
    <property type="entry name" value="PAC"/>
</dbReference>
<comment type="caution">
    <text evidence="18">The sequence shown here is derived from an EMBL/GenBank/DDBJ whole genome shotgun (WGS) entry which is preliminary data.</text>
</comment>
<dbReference type="EMBL" id="JAGSGD010000001">
    <property type="protein sequence ID" value="MBR7621433.1"/>
    <property type="molecule type" value="Genomic_DNA"/>
</dbReference>
<evidence type="ECO:0000259" key="16">
    <source>
        <dbReference type="PROSITE" id="PS50112"/>
    </source>
</evidence>
<keyword evidence="11" id="KW-0418">Kinase</keyword>
<proteinExistence type="predicted"/>
<feature type="domain" description="PAC" evidence="17">
    <location>
        <begin position="267"/>
        <end position="319"/>
    </location>
</feature>
<evidence type="ECO:0000256" key="11">
    <source>
        <dbReference type="ARBA" id="ARBA00022777"/>
    </source>
</evidence>
<keyword evidence="3" id="KW-0600">Photoreceptor protein</keyword>
<evidence type="ECO:0000256" key="14">
    <source>
        <dbReference type="ARBA" id="ARBA00023026"/>
    </source>
</evidence>
<evidence type="ECO:0000313" key="18">
    <source>
        <dbReference type="EMBL" id="MBR7621433.1"/>
    </source>
</evidence>
<keyword evidence="5" id="KW-0716">Sensory transduction</keyword>